<reference evidence="2" key="2">
    <citation type="journal article" date="2015" name="Data Brief">
        <title>Shoot transcriptome of the giant reed, Arundo donax.</title>
        <authorList>
            <person name="Barrero R.A."/>
            <person name="Guerrero F.D."/>
            <person name="Moolhuijzen P."/>
            <person name="Goolsby J.A."/>
            <person name="Tidwell J."/>
            <person name="Bellgard S.E."/>
            <person name="Bellgard M.I."/>
        </authorList>
    </citation>
    <scope>NUCLEOTIDE SEQUENCE</scope>
    <source>
        <tissue evidence="2">Shoot tissue taken approximately 20 cm above the soil surface</tissue>
    </source>
</reference>
<dbReference type="EMBL" id="GBRH01197001">
    <property type="protein sequence ID" value="JAE00895.1"/>
    <property type="molecule type" value="Transcribed_RNA"/>
</dbReference>
<name>A0A0A9EJG4_ARUDO</name>
<feature type="region of interest" description="Disordered" evidence="1">
    <location>
        <begin position="1"/>
        <end position="26"/>
    </location>
</feature>
<evidence type="ECO:0000256" key="1">
    <source>
        <dbReference type="SAM" id="MobiDB-lite"/>
    </source>
</evidence>
<evidence type="ECO:0000313" key="2">
    <source>
        <dbReference type="EMBL" id="JAE00895.1"/>
    </source>
</evidence>
<dbReference type="AlphaFoldDB" id="A0A0A9EJG4"/>
<organism evidence="2">
    <name type="scientific">Arundo donax</name>
    <name type="common">Giant reed</name>
    <name type="synonym">Donax arundinaceus</name>
    <dbReference type="NCBI Taxonomy" id="35708"/>
    <lineage>
        <taxon>Eukaryota</taxon>
        <taxon>Viridiplantae</taxon>
        <taxon>Streptophyta</taxon>
        <taxon>Embryophyta</taxon>
        <taxon>Tracheophyta</taxon>
        <taxon>Spermatophyta</taxon>
        <taxon>Magnoliopsida</taxon>
        <taxon>Liliopsida</taxon>
        <taxon>Poales</taxon>
        <taxon>Poaceae</taxon>
        <taxon>PACMAD clade</taxon>
        <taxon>Arundinoideae</taxon>
        <taxon>Arundineae</taxon>
        <taxon>Arundo</taxon>
    </lineage>
</organism>
<sequence length="49" mass="5684">MNLHTICCQPHLQEKRSSTFGKRSSSNDLKVSKLNHFINHRDSMLKSMP</sequence>
<reference evidence="2" key="1">
    <citation type="submission" date="2014-09" db="EMBL/GenBank/DDBJ databases">
        <authorList>
            <person name="Magalhaes I.L.F."/>
            <person name="Oliveira U."/>
            <person name="Santos F.R."/>
            <person name="Vidigal T.H.D.A."/>
            <person name="Brescovit A.D."/>
            <person name="Santos A.J."/>
        </authorList>
    </citation>
    <scope>NUCLEOTIDE SEQUENCE</scope>
    <source>
        <tissue evidence="2">Shoot tissue taken approximately 20 cm above the soil surface</tissue>
    </source>
</reference>
<proteinExistence type="predicted"/>
<accession>A0A0A9EJG4</accession>
<protein>
    <submittedName>
        <fullName evidence="2">Uncharacterized protein</fullName>
    </submittedName>
</protein>